<dbReference type="Gene3D" id="3.30.2290.10">
    <property type="entry name" value="PmbA/TldD superfamily"/>
    <property type="match status" value="1"/>
</dbReference>
<dbReference type="EMBL" id="SHMC01000002">
    <property type="protein sequence ID" value="TAA26910.1"/>
    <property type="molecule type" value="Genomic_DNA"/>
</dbReference>
<dbReference type="InterPro" id="IPR045570">
    <property type="entry name" value="Metalloprtase-TldD/E_cen_dom"/>
</dbReference>
<organism evidence="5 6">
    <name type="scientific">Pseudoxanthomonas winnipegensis</name>
    <dbReference type="NCBI Taxonomy" id="2480810"/>
    <lineage>
        <taxon>Bacteria</taxon>
        <taxon>Pseudomonadati</taxon>
        <taxon>Pseudomonadota</taxon>
        <taxon>Gammaproteobacteria</taxon>
        <taxon>Lysobacterales</taxon>
        <taxon>Lysobacteraceae</taxon>
        <taxon>Pseudoxanthomonas</taxon>
    </lineage>
</organism>
<keyword evidence="5" id="KW-0378">Hydrolase</keyword>
<dbReference type="Proteomes" id="UP000292627">
    <property type="component" value="Unassembled WGS sequence"/>
</dbReference>
<dbReference type="SUPFAM" id="SSF111283">
    <property type="entry name" value="Putative modulator of DNA gyrase, PmbA/TldD"/>
    <property type="match status" value="1"/>
</dbReference>
<evidence type="ECO:0000256" key="1">
    <source>
        <dbReference type="ARBA" id="ARBA00005836"/>
    </source>
</evidence>
<evidence type="ECO:0000259" key="2">
    <source>
        <dbReference type="Pfam" id="PF01523"/>
    </source>
</evidence>
<dbReference type="InterPro" id="IPR045569">
    <property type="entry name" value="Metalloprtase-TldD/E_C"/>
</dbReference>
<dbReference type="OrthoDB" id="9803618at2"/>
<dbReference type="Pfam" id="PF19290">
    <property type="entry name" value="PmbA_TldD_2nd"/>
    <property type="match status" value="1"/>
</dbReference>
<dbReference type="InterPro" id="IPR002510">
    <property type="entry name" value="Metalloprtase-TldD/E_N"/>
</dbReference>
<comment type="similarity">
    <text evidence="1">Belongs to the peptidase U62 family.</text>
</comment>
<dbReference type="InterPro" id="IPR035068">
    <property type="entry name" value="TldD/PmbA_N"/>
</dbReference>
<name>A0A4Q8LE95_9GAMM</name>
<dbReference type="InterPro" id="IPR036059">
    <property type="entry name" value="TldD/PmbA_sf"/>
</dbReference>
<feature type="domain" description="Metalloprotease TldD/E N-terminal" evidence="2">
    <location>
        <begin position="38"/>
        <end position="100"/>
    </location>
</feature>
<feature type="domain" description="Metalloprotease TldD/E C-terminal" evidence="3">
    <location>
        <begin position="243"/>
        <end position="451"/>
    </location>
</feature>
<evidence type="ECO:0000259" key="4">
    <source>
        <dbReference type="Pfam" id="PF19290"/>
    </source>
</evidence>
<evidence type="ECO:0000259" key="3">
    <source>
        <dbReference type="Pfam" id="PF19289"/>
    </source>
</evidence>
<dbReference type="PANTHER" id="PTHR43421:SF1">
    <property type="entry name" value="METALLOPROTEASE PMBA"/>
    <property type="match status" value="1"/>
</dbReference>
<dbReference type="GO" id="GO:0006508">
    <property type="term" value="P:proteolysis"/>
    <property type="evidence" value="ECO:0007669"/>
    <property type="project" value="UniProtKB-KW"/>
</dbReference>
<protein>
    <submittedName>
        <fullName evidence="5">Metalloprotease PmbA</fullName>
    </submittedName>
</protein>
<dbReference type="GO" id="GO:0005829">
    <property type="term" value="C:cytosol"/>
    <property type="evidence" value="ECO:0007669"/>
    <property type="project" value="TreeGrafter"/>
</dbReference>
<proteinExistence type="inferred from homology"/>
<dbReference type="InterPro" id="IPR047657">
    <property type="entry name" value="PmbA"/>
</dbReference>
<dbReference type="Pfam" id="PF19289">
    <property type="entry name" value="PmbA_TldD_3rd"/>
    <property type="match status" value="1"/>
</dbReference>
<evidence type="ECO:0000313" key="5">
    <source>
        <dbReference type="EMBL" id="TAA26910.1"/>
    </source>
</evidence>
<feature type="domain" description="Metalloprotease TldD/E central" evidence="4">
    <location>
        <begin position="130"/>
        <end position="236"/>
    </location>
</feature>
<reference evidence="5 6" key="1">
    <citation type="submission" date="2019-02" db="EMBL/GenBank/DDBJ databases">
        <title>WGS of Pseudoxanthomonas species novum from clinical isolates.</title>
        <authorList>
            <person name="Bernier A.-M."/>
            <person name="Bernard K."/>
            <person name="Vachon A."/>
        </authorList>
    </citation>
    <scope>NUCLEOTIDE SEQUENCE [LARGE SCALE GENOMIC DNA]</scope>
    <source>
        <strain evidence="5 6">NML171200</strain>
    </source>
</reference>
<accession>A0A4Q8LE95</accession>
<dbReference type="GO" id="GO:0008237">
    <property type="term" value="F:metallopeptidase activity"/>
    <property type="evidence" value="ECO:0007669"/>
    <property type="project" value="UniProtKB-KW"/>
</dbReference>
<dbReference type="RefSeq" id="WP_130550761.1">
    <property type="nucleotide sequence ID" value="NZ_SHMC01000002.1"/>
</dbReference>
<keyword evidence="5" id="KW-0482">Metalloprotease</keyword>
<dbReference type="PANTHER" id="PTHR43421">
    <property type="entry name" value="METALLOPROTEASE PMBA"/>
    <property type="match status" value="1"/>
</dbReference>
<gene>
    <name evidence="5" type="primary">pmbA</name>
    <name evidence="5" type="synonym">tldE</name>
    <name evidence="5" type="ORF">EA660_06770</name>
</gene>
<keyword evidence="5" id="KW-0645">Protease</keyword>
<evidence type="ECO:0000313" key="6">
    <source>
        <dbReference type="Proteomes" id="UP000292627"/>
    </source>
</evidence>
<sequence>MNLRVLPDANQDDPQLLELATLCEQTVAACRVLGADQAEVVAHAASGLEVGVRRDQVETLIRSQDVSATVTAWRAGRKGVVSVGDMRAASLRQAAERACAFARLTEPDVHGGLADPDPSPRQRPPLDLWHPWALEAEQAIELARQTEAAGRDFDAPIANTNGAQLSTRAERSARADSNGFLGTARRTRHQLWASFITRDARGMQTGSWYDSRCSHQDLQDPAEIGRRAALHAVQRLGARRLGTRQCPVLFAPDVAAGLFGHFLEAVSGAALCQRASFLSDGLGQPVLPAFMDLHERPHLPRGAGSRHFDAEGVAAADDALVLGGRLQRYALDGRSARELGMASTGNAGGISNLQVRHGPEDLDGLLRRMHTGLLVTQVMGQGVSIVTGDYSRGVSGFWVEHGAIAYPVDEITIASNLREMFAGIVAVGRDVDTRGRIRTGSLLIERMTVAGAG</sequence>
<comment type="caution">
    <text evidence="5">The sequence shown here is derived from an EMBL/GenBank/DDBJ whole genome shotgun (WGS) entry which is preliminary data.</text>
</comment>
<dbReference type="AlphaFoldDB" id="A0A4Q8LE95"/>
<dbReference type="Pfam" id="PF01523">
    <property type="entry name" value="PmbA_TldD_1st"/>
    <property type="match status" value="1"/>
</dbReference>